<name>S1QWS7_9ENTE</name>
<dbReference type="InterPro" id="IPR055247">
    <property type="entry name" value="InsJ-like_HTH"/>
</dbReference>
<gene>
    <name evidence="3" type="ORF">OMO_00587</name>
</gene>
<dbReference type="SUPFAM" id="SSF48295">
    <property type="entry name" value="TrpR-like"/>
    <property type="match status" value="1"/>
</dbReference>
<dbReference type="PANTHER" id="PTHR33795:SF1">
    <property type="entry name" value="INSERTION ELEMENT IS150 PROTEIN INSJ"/>
    <property type="match status" value="1"/>
</dbReference>
<dbReference type="Proteomes" id="UP000017415">
    <property type="component" value="Unassembled WGS sequence"/>
</dbReference>
<dbReference type="AlphaFoldDB" id="S1QWS7"/>
<comment type="caution">
    <text evidence="3">The sequence shown here is derived from an EMBL/GenBank/DDBJ whole genome shotgun (WGS) entry which is preliminary data.</text>
</comment>
<dbReference type="InterPro" id="IPR009057">
    <property type="entry name" value="Homeodomain-like_sf"/>
</dbReference>
<evidence type="ECO:0000313" key="4">
    <source>
        <dbReference type="Proteomes" id="UP000017415"/>
    </source>
</evidence>
<protein>
    <recommendedName>
        <fullName evidence="2">Insertion element IS150 protein InsJ-like helix-turn-helix domain-containing protein</fullName>
    </recommendedName>
</protein>
<dbReference type="HOGENOM" id="CLU_027402_17_0_9"/>
<dbReference type="PANTHER" id="PTHR33795">
    <property type="entry name" value="INSERTION ELEMENT IS150 PROTEIN INSJ"/>
    <property type="match status" value="1"/>
</dbReference>
<dbReference type="EMBL" id="AHYS01000003">
    <property type="protein sequence ID" value="ESK62337.1"/>
    <property type="molecule type" value="Genomic_DNA"/>
</dbReference>
<organism evidence="3 4">
    <name type="scientific">Enterococcus cecorum DSM 20682 = ATCC 43198</name>
    <dbReference type="NCBI Taxonomy" id="1121864"/>
    <lineage>
        <taxon>Bacteria</taxon>
        <taxon>Bacillati</taxon>
        <taxon>Bacillota</taxon>
        <taxon>Bacilli</taxon>
        <taxon>Lactobacillales</taxon>
        <taxon>Enterococcaceae</taxon>
        <taxon>Enterococcus</taxon>
    </lineage>
</organism>
<dbReference type="eggNOG" id="COG2963">
    <property type="taxonomic scope" value="Bacteria"/>
</dbReference>
<dbReference type="SUPFAM" id="SSF46689">
    <property type="entry name" value="Homeodomain-like"/>
    <property type="match status" value="1"/>
</dbReference>
<reference evidence="3 4" key="1">
    <citation type="submission" date="2013-10" db="EMBL/GenBank/DDBJ databases">
        <title>The Genome Sequence of Enterococcus cecorum DSM 20682 (= ATCC 43198) (Illumina assembly).</title>
        <authorList>
            <consortium name="The Broad Institute Genomics Platform"/>
            <consortium name="The Broad Institute Genome Sequencing Center for Infectious Disease"/>
            <person name="Earl A."/>
            <person name="Russ C."/>
            <person name="Gilmore M."/>
            <person name="Surin D."/>
            <person name="Walker B."/>
            <person name="Young S."/>
            <person name="Zeng Q."/>
            <person name="Gargeya S."/>
            <person name="Fitzgerald M."/>
            <person name="Haas B."/>
            <person name="Abouelleil A."/>
            <person name="Allen A.W."/>
            <person name="Alvarado L."/>
            <person name="Arachchi H.M."/>
            <person name="Berlin A.M."/>
            <person name="Chapman S.B."/>
            <person name="Gainer-Dewar J."/>
            <person name="Goldberg J."/>
            <person name="Griggs A."/>
            <person name="Gujja S."/>
            <person name="Hansen M."/>
            <person name="Howarth C."/>
            <person name="Imamovic A."/>
            <person name="Ireland A."/>
            <person name="Larimer J."/>
            <person name="McCowan C."/>
            <person name="Murphy C."/>
            <person name="Pearson M."/>
            <person name="Poon T.W."/>
            <person name="Priest M."/>
            <person name="Roberts A."/>
            <person name="Saif S."/>
            <person name="Shea T."/>
            <person name="Sisk P."/>
            <person name="Sykes S."/>
            <person name="Wortman J."/>
            <person name="Nusbaum C."/>
            <person name="Birren B."/>
        </authorList>
    </citation>
    <scope>NUCLEOTIDE SEQUENCE [LARGE SCALE GENOMIC DNA]</scope>
    <source>
        <strain evidence="3 4">ATCC 43198</strain>
    </source>
</reference>
<feature type="domain" description="Insertion element IS150 protein InsJ-like helix-turn-helix" evidence="2">
    <location>
        <begin position="66"/>
        <end position="118"/>
    </location>
</feature>
<sequence length="122" mass="14236">MAKYSFELKLKLVHDYLSGQGSIWFLAKKYGVKTNSQIEKWINAYKELGEEGLLRSRKNKNYSIQFKLDAIELYLTTELYYQEVANCLKINNPSLIAYWLKTYRKLGVDGLSKQKGRPPTMT</sequence>
<keyword evidence="4" id="KW-1185">Reference proteome</keyword>
<dbReference type="Gene3D" id="1.10.10.10">
    <property type="entry name" value="Winged helix-like DNA-binding domain superfamily/Winged helix DNA-binding domain"/>
    <property type="match status" value="1"/>
</dbReference>
<proteinExistence type="inferred from homology"/>
<accession>S1QWS7</accession>
<dbReference type="InterPro" id="IPR052057">
    <property type="entry name" value="IS150/IS1296_orfA-like"/>
</dbReference>
<evidence type="ECO:0000313" key="3">
    <source>
        <dbReference type="EMBL" id="ESK62337.1"/>
    </source>
</evidence>
<dbReference type="GO" id="GO:0043565">
    <property type="term" value="F:sequence-specific DNA binding"/>
    <property type="evidence" value="ECO:0007669"/>
    <property type="project" value="InterPro"/>
</dbReference>
<evidence type="ECO:0000256" key="1">
    <source>
        <dbReference type="ARBA" id="ARBA00038232"/>
    </source>
</evidence>
<comment type="similarity">
    <text evidence="1">Belongs to the IS150/IS1296 orfA family.</text>
</comment>
<dbReference type="InterPro" id="IPR036388">
    <property type="entry name" value="WH-like_DNA-bd_sf"/>
</dbReference>
<dbReference type="InterPro" id="IPR010921">
    <property type="entry name" value="Trp_repressor/repl_initiator"/>
</dbReference>
<feature type="domain" description="Insertion element IS150 protein InsJ-like helix-turn-helix" evidence="2">
    <location>
        <begin position="9"/>
        <end position="59"/>
    </location>
</feature>
<evidence type="ECO:0000259" key="2">
    <source>
        <dbReference type="Pfam" id="PF13518"/>
    </source>
</evidence>
<dbReference type="Pfam" id="PF13518">
    <property type="entry name" value="HTH_28"/>
    <property type="match status" value="2"/>
</dbReference>
<dbReference type="PATRIC" id="fig|1121864.4.peg.2116"/>